<evidence type="ECO:0000313" key="1">
    <source>
        <dbReference type="EMBL" id="KKU37267.1"/>
    </source>
</evidence>
<gene>
    <name evidence="1" type="ORF">UX51_C0029G0008</name>
</gene>
<dbReference type="AlphaFoldDB" id="A0A0G1PXK3"/>
<protein>
    <submittedName>
        <fullName evidence="1">Uncharacterized protein</fullName>
    </submittedName>
</protein>
<evidence type="ECO:0000313" key="2">
    <source>
        <dbReference type="Proteomes" id="UP000034856"/>
    </source>
</evidence>
<proteinExistence type="predicted"/>
<dbReference type="EMBL" id="LCMM01000029">
    <property type="protein sequence ID" value="KKU37267.1"/>
    <property type="molecule type" value="Genomic_DNA"/>
</dbReference>
<organism evidence="1 2">
    <name type="scientific">Candidatus Azambacteria bacterium GW2011_GWF2_46_32</name>
    <dbReference type="NCBI Taxonomy" id="1618628"/>
    <lineage>
        <taxon>Bacteria</taxon>
        <taxon>Candidatus Azamiibacteriota</taxon>
    </lineage>
</organism>
<reference evidence="1 2" key="1">
    <citation type="journal article" date="2015" name="Nature">
        <title>rRNA introns, odd ribosomes, and small enigmatic genomes across a large radiation of phyla.</title>
        <authorList>
            <person name="Brown C.T."/>
            <person name="Hug L.A."/>
            <person name="Thomas B.C."/>
            <person name="Sharon I."/>
            <person name="Castelle C.J."/>
            <person name="Singh A."/>
            <person name="Wilkins M.J."/>
            <person name="Williams K.H."/>
            <person name="Banfield J.F."/>
        </authorList>
    </citation>
    <scope>NUCLEOTIDE SEQUENCE [LARGE SCALE GENOMIC DNA]</scope>
</reference>
<accession>A0A0G1PXK3</accession>
<name>A0A0G1PXK3_9BACT</name>
<dbReference type="Proteomes" id="UP000034856">
    <property type="component" value="Unassembled WGS sequence"/>
</dbReference>
<comment type="caution">
    <text evidence="1">The sequence shown here is derived from an EMBL/GenBank/DDBJ whole genome shotgun (WGS) entry which is preliminary data.</text>
</comment>
<sequence length="46" mass="5520">MAIITESLEFVKFDFRRRRKAINILKKQKKRHKEGKVAKAMMAMLK</sequence>